<reference evidence="6 7" key="1">
    <citation type="submission" date="2018-07" db="EMBL/GenBank/DDBJ databases">
        <title>Genomic Encyclopedia of Type Strains, Phase III (KMG-III): the genomes of soil and plant-associated and newly described type strains.</title>
        <authorList>
            <person name="Whitman W."/>
        </authorList>
    </citation>
    <scope>NUCLEOTIDE SEQUENCE [LARGE SCALE GENOMIC DNA]</scope>
    <source>
        <strain evidence="6 7">CECT 8575</strain>
    </source>
</reference>
<dbReference type="PANTHER" id="PTHR33744">
    <property type="entry name" value="CARBOHYDRATE DIACID REGULATOR"/>
    <property type="match status" value="1"/>
</dbReference>
<feature type="region of interest" description="Disordered" evidence="2">
    <location>
        <begin position="81"/>
        <end position="101"/>
    </location>
</feature>
<dbReference type="InterPro" id="IPR025751">
    <property type="entry name" value="RsbRD_N_dom"/>
</dbReference>
<comment type="caution">
    <text evidence="6">The sequence shown here is derived from an EMBL/GenBank/DDBJ whole genome shotgun (WGS) entry which is preliminary data.</text>
</comment>
<evidence type="ECO:0000313" key="6">
    <source>
        <dbReference type="EMBL" id="RCW45711.1"/>
    </source>
</evidence>
<organism evidence="6 7">
    <name type="scientific">Halopolyspora algeriensis</name>
    <dbReference type="NCBI Taxonomy" id="1500506"/>
    <lineage>
        <taxon>Bacteria</taxon>
        <taxon>Bacillati</taxon>
        <taxon>Actinomycetota</taxon>
        <taxon>Actinomycetes</taxon>
        <taxon>Actinomycetes incertae sedis</taxon>
        <taxon>Halopolyspora</taxon>
    </lineage>
</organism>
<dbReference type="InterPro" id="IPR025736">
    <property type="entry name" value="PucR_C-HTH_dom"/>
</dbReference>
<evidence type="ECO:0000259" key="5">
    <source>
        <dbReference type="Pfam" id="PF17853"/>
    </source>
</evidence>
<accession>A0A368VZD7</accession>
<dbReference type="Gene3D" id="1.10.10.2840">
    <property type="entry name" value="PucR C-terminal helix-turn-helix domain"/>
    <property type="match status" value="1"/>
</dbReference>
<evidence type="ECO:0000313" key="7">
    <source>
        <dbReference type="Proteomes" id="UP000253495"/>
    </source>
</evidence>
<evidence type="ECO:0000256" key="1">
    <source>
        <dbReference type="ARBA" id="ARBA00006754"/>
    </source>
</evidence>
<keyword evidence="6" id="KW-0238">DNA-binding</keyword>
<dbReference type="GO" id="GO:0003677">
    <property type="term" value="F:DNA binding"/>
    <property type="evidence" value="ECO:0007669"/>
    <property type="project" value="UniProtKB-KW"/>
</dbReference>
<dbReference type="PANTHER" id="PTHR33744:SF1">
    <property type="entry name" value="DNA-BINDING TRANSCRIPTIONAL ACTIVATOR ADER"/>
    <property type="match status" value="1"/>
</dbReference>
<dbReference type="InterPro" id="IPR051448">
    <property type="entry name" value="CdaR-like_regulators"/>
</dbReference>
<protein>
    <submittedName>
        <fullName evidence="6">DNA-binding PucR family transcriptional regulator</fullName>
    </submittedName>
</protein>
<dbReference type="EMBL" id="QPJC01000002">
    <property type="protein sequence ID" value="RCW45711.1"/>
    <property type="molecule type" value="Genomic_DNA"/>
</dbReference>
<comment type="similarity">
    <text evidence="1">Belongs to the CdaR family.</text>
</comment>
<evidence type="ECO:0000256" key="2">
    <source>
        <dbReference type="SAM" id="MobiDB-lite"/>
    </source>
</evidence>
<proteinExistence type="inferred from homology"/>
<dbReference type="Pfam" id="PF17853">
    <property type="entry name" value="GGDEF_2"/>
    <property type="match status" value="1"/>
</dbReference>
<dbReference type="Pfam" id="PF13556">
    <property type="entry name" value="HTH_30"/>
    <property type="match status" value="1"/>
</dbReference>
<evidence type="ECO:0000259" key="3">
    <source>
        <dbReference type="Pfam" id="PF13556"/>
    </source>
</evidence>
<dbReference type="InterPro" id="IPR041522">
    <property type="entry name" value="CdaR_GGDEF"/>
</dbReference>
<gene>
    <name evidence="6" type="ORF">DFQ14_10212</name>
</gene>
<dbReference type="Pfam" id="PF14361">
    <property type="entry name" value="RsbRD_N"/>
    <property type="match status" value="1"/>
</dbReference>
<feature type="domain" description="CdaR GGDEF-like" evidence="5">
    <location>
        <begin position="190"/>
        <end position="301"/>
    </location>
</feature>
<feature type="domain" description="RsbT co-antagonist protein RsbRD N-terminal" evidence="4">
    <location>
        <begin position="38"/>
        <end position="180"/>
    </location>
</feature>
<name>A0A368VZD7_9ACTN</name>
<dbReference type="InterPro" id="IPR042070">
    <property type="entry name" value="PucR_C-HTH_sf"/>
</dbReference>
<evidence type="ECO:0000259" key="4">
    <source>
        <dbReference type="Pfam" id="PF14361"/>
    </source>
</evidence>
<feature type="domain" description="PucR C-terminal helix-turn-helix" evidence="3">
    <location>
        <begin position="349"/>
        <end position="406"/>
    </location>
</feature>
<dbReference type="Proteomes" id="UP000253495">
    <property type="component" value="Unassembled WGS sequence"/>
</dbReference>
<dbReference type="AlphaFoldDB" id="A0A368VZD7"/>
<sequence length="411" mass="44651">MPSFGMHIPTGRSAARPLPASAAEALLTLSHVVLDDLDDLADRLTQMVLKREPSYAQLDLVAHEELRNGLRSNVQRGLQSLAGDVPQGADPQDVSRETGRQRARQGIPLEAVLRAYRLGGRMIWEALLTASREHCAGEYDGVLLDAAGKVWRMIDSSSSALTEAYREEEARVRSQELDRRNLFVTALLEGRGDEPGLAREAAQTLGLPEDGPLLCLVAPVDSPRDEPLHAPHDVLATRGFVSSWHVRPAAVAGLVALGDRSVTEVLRALEPAVTGRVGVSPVIDGLAEVGIAYGMAETAAHTLREPGLATLDDRLPEALLLRSPELLPRLRRVAFGKLRDLPEADRQVLLGTLEAVLACSGSATHAAQRLYCHRNTVLYRLQRIETLTGRKVADPRDRMLLTLGLMAGPER</sequence>
<keyword evidence="7" id="KW-1185">Reference proteome</keyword>